<dbReference type="EMBL" id="CP058909">
    <property type="protein sequence ID" value="QLH83681.1"/>
    <property type="molecule type" value="Genomic_DNA"/>
</dbReference>
<sequence length="720" mass="76875">MVGDPHDGSEADGTGGAAGESRDGSAGSRGLDRRAFVSLAGAAAATALAGCSNESDDGDTTTAGRQRDVDGPVVSVMTSAQPSTLDMGPNTSTPYGRPHFEGFLQSLVLPTHGPSGEPYTSGHTWSVDGGELSVPCAVAAYEVTDDGAVAVTFDDRLTYWNGDTLDARAYHVRDRIEWLEVNGAFTEDEFTAELVGDTEYRWTPMGGSINPAAARTALHPGPPPLPTAYNEPWLERFGDASSKDQVRDTYLDYRQGKLSIETYVEEGYGTGRYAPRSTDDVTSELIEVPYSLRTNTEVVYAEPREDYPGSTDRPTLRILGGANGYSGPALDPAGSGSAGGGGVDAGTFYDPRDFVNGEEVDAGTGVIAESKGDFFRAQVPDAIEQADTWANPAAGGKQLVFNWERPHLRRLWVRRAVAAAAPFERMRYNQYGPGTMPPSSHSGLLGSTAERALGSEFVDSLYEYPQEADTDLAAEWLRRAGYERVEGVWQRPDGDPLSLTLTVYSANINEVQTLIAGLESFGVAVETEQLLGKGISFEDSVRKGGFDLLLANVPAGQAALPVYGDWFSAGDGWVAMPPITVAGNPLGSCRDDPPAASVPDSVTLPDQPGALTVDGVDYPDGGATYEFPGAGETVALCEAVERLRDAGTDEAGFREAARRCARWYNYALPNAVFVQDRVGLWADLERFAVAADEGRSTEMARGEPVAPMHYHVQAGTLRER</sequence>
<dbReference type="Proteomes" id="UP000509346">
    <property type="component" value="Chromosome"/>
</dbReference>
<feature type="region of interest" description="Disordered" evidence="1">
    <location>
        <begin position="1"/>
        <end position="30"/>
    </location>
</feature>
<dbReference type="GO" id="GO:1904680">
    <property type="term" value="F:peptide transmembrane transporter activity"/>
    <property type="evidence" value="ECO:0007669"/>
    <property type="project" value="TreeGrafter"/>
</dbReference>
<reference evidence="2 3" key="1">
    <citation type="submission" date="2020-07" db="EMBL/GenBank/DDBJ databases">
        <title>Halosimplex litoreum sp. nov. and Halosimplex rubrum sp. nov., isolated from different salt environments.</title>
        <authorList>
            <person name="Cui H."/>
        </authorList>
    </citation>
    <scope>NUCLEOTIDE SEQUENCE [LARGE SCALE GENOMIC DNA]</scope>
    <source>
        <strain evidence="2 3">R2</strain>
    </source>
</reference>
<dbReference type="KEGG" id="hpel:HZS54_19500"/>
<organism evidence="2 3">
    <name type="scientific">Halosimplex pelagicum</name>
    <dbReference type="NCBI Taxonomy" id="869886"/>
    <lineage>
        <taxon>Archaea</taxon>
        <taxon>Methanobacteriati</taxon>
        <taxon>Methanobacteriota</taxon>
        <taxon>Stenosarchaea group</taxon>
        <taxon>Halobacteria</taxon>
        <taxon>Halobacteriales</taxon>
        <taxon>Haloarculaceae</taxon>
        <taxon>Halosimplex</taxon>
    </lineage>
</organism>
<evidence type="ECO:0000313" key="3">
    <source>
        <dbReference type="Proteomes" id="UP000509346"/>
    </source>
</evidence>
<evidence type="ECO:0000313" key="2">
    <source>
        <dbReference type="EMBL" id="QLH83681.1"/>
    </source>
</evidence>
<name>A0A7D5PAW6_9EURY</name>
<keyword evidence="3" id="KW-1185">Reference proteome</keyword>
<dbReference type="OrthoDB" id="233597at2157"/>
<proteinExistence type="predicted"/>
<evidence type="ECO:0008006" key="4">
    <source>
        <dbReference type="Google" id="ProtNLM"/>
    </source>
</evidence>
<dbReference type="PANTHER" id="PTHR30290">
    <property type="entry name" value="PERIPLASMIC BINDING COMPONENT OF ABC TRANSPORTER"/>
    <property type="match status" value="1"/>
</dbReference>
<evidence type="ECO:0000256" key="1">
    <source>
        <dbReference type="SAM" id="MobiDB-lite"/>
    </source>
</evidence>
<accession>A0A7D5PAW6</accession>
<feature type="region of interest" description="Disordered" evidence="1">
    <location>
        <begin position="50"/>
        <end position="73"/>
    </location>
</feature>
<dbReference type="SUPFAM" id="SSF53850">
    <property type="entry name" value="Periplasmic binding protein-like II"/>
    <property type="match status" value="1"/>
</dbReference>
<protein>
    <recommendedName>
        <fullName evidence="4">ABC transporter substrate-binding protein</fullName>
    </recommendedName>
</protein>
<gene>
    <name evidence="2" type="ORF">HZS54_19500</name>
</gene>
<dbReference type="PANTHER" id="PTHR30290:SF65">
    <property type="entry name" value="MONOACYL PHOSPHATIDYLINOSITOL TETRAMANNOSIDE-BINDING PROTEIN LPQW-RELATED"/>
    <property type="match status" value="1"/>
</dbReference>
<dbReference type="GeneID" id="56084823"/>
<dbReference type="GO" id="GO:0015833">
    <property type="term" value="P:peptide transport"/>
    <property type="evidence" value="ECO:0007669"/>
    <property type="project" value="TreeGrafter"/>
</dbReference>
<dbReference type="InterPro" id="IPR039424">
    <property type="entry name" value="SBP_5"/>
</dbReference>
<dbReference type="AlphaFoldDB" id="A0A7D5PAW6"/>
<dbReference type="RefSeq" id="WP_179918723.1">
    <property type="nucleotide sequence ID" value="NZ_CP058909.1"/>
</dbReference>
<dbReference type="Gene3D" id="3.10.105.10">
    <property type="entry name" value="Dipeptide-binding Protein, Domain 3"/>
    <property type="match status" value="1"/>
</dbReference>